<dbReference type="Pfam" id="PF08282">
    <property type="entry name" value="Hydrolase_3"/>
    <property type="match status" value="1"/>
</dbReference>
<name>A0A0B2A8V4_9MICO</name>
<dbReference type="GO" id="GO:0005829">
    <property type="term" value="C:cytosol"/>
    <property type="evidence" value="ECO:0007669"/>
    <property type="project" value="TreeGrafter"/>
</dbReference>
<dbReference type="AlphaFoldDB" id="A0A0B2A8V4"/>
<keyword evidence="2" id="KW-1185">Reference proteome</keyword>
<dbReference type="InterPro" id="IPR000150">
    <property type="entry name" value="Cof"/>
</dbReference>
<dbReference type="Gene3D" id="3.40.50.1000">
    <property type="entry name" value="HAD superfamily/HAD-like"/>
    <property type="match status" value="1"/>
</dbReference>
<evidence type="ECO:0000313" key="1">
    <source>
        <dbReference type="EMBL" id="KHK99993.1"/>
    </source>
</evidence>
<dbReference type="STRING" id="1348253.LK09_01390"/>
<dbReference type="GO" id="GO:0016791">
    <property type="term" value="F:phosphatase activity"/>
    <property type="evidence" value="ECO:0007669"/>
    <property type="project" value="UniProtKB-ARBA"/>
</dbReference>
<dbReference type="SUPFAM" id="SSF56784">
    <property type="entry name" value="HAD-like"/>
    <property type="match status" value="1"/>
</dbReference>
<keyword evidence="1" id="KW-0378">Hydrolase</keyword>
<dbReference type="InterPro" id="IPR023214">
    <property type="entry name" value="HAD_sf"/>
</dbReference>
<protein>
    <submittedName>
        <fullName evidence="1">HAD family hydrolase</fullName>
    </submittedName>
</protein>
<proteinExistence type="predicted"/>
<dbReference type="SFLD" id="SFLDS00003">
    <property type="entry name" value="Haloacid_Dehalogenase"/>
    <property type="match status" value="1"/>
</dbReference>
<dbReference type="Proteomes" id="UP000031030">
    <property type="component" value="Unassembled WGS sequence"/>
</dbReference>
<sequence length="275" mass="29601">MDAGYRGTVNPDLRLVAADMDGTLLDAEGRVPDRLWPLLEIMRERGILFVPASGRQYATLRTLFARAAAGMPFIAENGTYVVRDDVEISSAPLDADTVRAVIAALAGTPADYGIVICGRDRAWVSRTDDAFLGEVDKYYVVHEVIADLDAVADQAIKIAVFCFGDAETEIAPALAGFRATHQVVVSGAAWVDVMDARVNKGEALRALQDALGIGPEHSAAFGDYLNDLEMLQAVEWSYAMDNAHPDVKAVARSLAPHHHDEGVIEVLGELLGVEV</sequence>
<dbReference type="InterPro" id="IPR006379">
    <property type="entry name" value="HAD-SF_hydro_IIB"/>
</dbReference>
<dbReference type="Gene3D" id="3.30.1240.10">
    <property type="match status" value="1"/>
</dbReference>
<dbReference type="PANTHER" id="PTHR10000:SF53">
    <property type="entry name" value="5-AMINO-6-(5-PHOSPHO-D-RIBITYLAMINO)URACIL PHOSPHATASE YBJI-RELATED"/>
    <property type="match status" value="1"/>
</dbReference>
<dbReference type="NCBIfam" id="TIGR01484">
    <property type="entry name" value="HAD-SF-IIB"/>
    <property type="match status" value="1"/>
</dbReference>
<evidence type="ECO:0000313" key="2">
    <source>
        <dbReference type="Proteomes" id="UP000031030"/>
    </source>
</evidence>
<reference evidence="1 2" key="1">
    <citation type="submission" date="2014-11" db="EMBL/GenBank/DDBJ databases">
        <title>Genome sequence of Microbacterium mangrovi MUSC 115(T).</title>
        <authorList>
            <person name="Lee L.-H."/>
        </authorList>
    </citation>
    <scope>NUCLEOTIDE SEQUENCE [LARGE SCALE GENOMIC DNA]</scope>
    <source>
        <strain evidence="1 2">MUSC 115</strain>
    </source>
</reference>
<dbReference type="EMBL" id="JTDK01000001">
    <property type="protein sequence ID" value="KHK99993.1"/>
    <property type="molecule type" value="Genomic_DNA"/>
</dbReference>
<gene>
    <name evidence="1" type="ORF">LK09_01390</name>
</gene>
<dbReference type="PANTHER" id="PTHR10000">
    <property type="entry name" value="PHOSPHOSERINE PHOSPHATASE"/>
    <property type="match status" value="1"/>
</dbReference>
<organism evidence="1 2">
    <name type="scientific">Microbacterium mangrovi</name>
    <dbReference type="NCBI Taxonomy" id="1348253"/>
    <lineage>
        <taxon>Bacteria</taxon>
        <taxon>Bacillati</taxon>
        <taxon>Actinomycetota</taxon>
        <taxon>Actinomycetes</taxon>
        <taxon>Micrococcales</taxon>
        <taxon>Microbacteriaceae</taxon>
        <taxon>Microbacterium</taxon>
    </lineage>
</organism>
<dbReference type="InterPro" id="IPR036412">
    <property type="entry name" value="HAD-like_sf"/>
</dbReference>
<dbReference type="GO" id="GO:0000287">
    <property type="term" value="F:magnesium ion binding"/>
    <property type="evidence" value="ECO:0007669"/>
    <property type="project" value="TreeGrafter"/>
</dbReference>
<comment type="caution">
    <text evidence="1">The sequence shown here is derived from an EMBL/GenBank/DDBJ whole genome shotgun (WGS) entry which is preliminary data.</text>
</comment>
<dbReference type="NCBIfam" id="TIGR00099">
    <property type="entry name" value="Cof-subfamily"/>
    <property type="match status" value="1"/>
</dbReference>
<accession>A0A0B2A8V4</accession>
<dbReference type="SFLD" id="SFLDG01140">
    <property type="entry name" value="C2.B:_Phosphomannomutase_and_P"/>
    <property type="match status" value="1"/>
</dbReference>
<dbReference type="CDD" id="cd07518">
    <property type="entry name" value="HAD_YbiV-Like"/>
    <property type="match status" value="1"/>
</dbReference>